<dbReference type="Proteomes" id="UP000304953">
    <property type="component" value="Unassembled WGS sequence"/>
</dbReference>
<protein>
    <submittedName>
        <fullName evidence="1">MBOAT family protein</fullName>
    </submittedName>
</protein>
<accession>A0AC61RQ38</accession>
<evidence type="ECO:0000313" key="2">
    <source>
        <dbReference type="Proteomes" id="UP000304953"/>
    </source>
</evidence>
<name>A0AC61RQ38_9FIRM</name>
<keyword evidence="2" id="KW-1185">Reference proteome</keyword>
<gene>
    <name evidence="1" type="ORF">E5329_23720</name>
</gene>
<comment type="caution">
    <text evidence="1">The sequence shown here is derived from an EMBL/GenBank/DDBJ whole genome shotgun (WGS) entry which is preliminary data.</text>
</comment>
<proteinExistence type="predicted"/>
<evidence type="ECO:0000313" key="1">
    <source>
        <dbReference type="EMBL" id="TGY90901.1"/>
    </source>
</evidence>
<reference evidence="1" key="1">
    <citation type="submission" date="2019-04" db="EMBL/GenBank/DDBJ databases">
        <title>Microbes associate with the intestines of laboratory mice.</title>
        <authorList>
            <person name="Navarre W."/>
            <person name="Wong E."/>
            <person name="Huang K."/>
            <person name="Tropini C."/>
            <person name="Ng K."/>
            <person name="Yu B."/>
        </authorList>
    </citation>
    <scope>NUCLEOTIDE SEQUENCE</scope>
    <source>
        <strain evidence="1">NM01_1-7b</strain>
    </source>
</reference>
<dbReference type="EMBL" id="SRYA01000079">
    <property type="protein sequence ID" value="TGY90901.1"/>
    <property type="molecule type" value="Genomic_DNA"/>
</dbReference>
<organism evidence="1 2">
    <name type="scientific">Petralouisia muris</name>
    <dbReference type="NCBI Taxonomy" id="3032872"/>
    <lineage>
        <taxon>Bacteria</taxon>
        <taxon>Bacillati</taxon>
        <taxon>Bacillota</taxon>
        <taxon>Clostridia</taxon>
        <taxon>Lachnospirales</taxon>
        <taxon>Lachnospiraceae</taxon>
        <taxon>Petralouisia</taxon>
    </lineage>
</organism>
<sequence length="293" mass="34064">MGFFLKFMIADKSAIVVNTVFDSPEKYAGCYVLVAGILYSIELYADFLSCVTISQGVAKLFGIDLVNNFMQPYFSTSTKEFWRRWHISFSEWLRDYVYIPLGGSRKGKIPQYSNLILTFAVSGVWHGSGYKYLFWGLLHAAYQIVGNVTFGVKEKIYDFLKLSKQSGTRKMLQRMGCFFWVMLAWIIFRANNLKTGLQMIKSMFVIHNPWIFFNDELFSLGLEWKEWRVLLISIIILIYVSSRQESGLYLSEIILSRSIYVRWLLYVSIILSIMVFGTYGYGFDVHDFIYGGF</sequence>